<reference evidence="1" key="1">
    <citation type="submission" date="2022-02" db="EMBL/GenBank/DDBJ databases">
        <authorList>
            <person name="Henning P.M."/>
            <person name="McCubbin A.G."/>
            <person name="Shore J.S."/>
        </authorList>
    </citation>
    <scope>NUCLEOTIDE SEQUENCE</scope>
    <source>
        <strain evidence="1">F60SS</strain>
        <tissue evidence="1">Leaves</tissue>
    </source>
</reference>
<dbReference type="Proteomes" id="UP001141552">
    <property type="component" value="Unassembled WGS sequence"/>
</dbReference>
<gene>
    <name evidence="1" type="ORF">Tsubulata_020888</name>
</gene>
<dbReference type="EMBL" id="JAKUCV010005313">
    <property type="protein sequence ID" value="KAJ4831675.1"/>
    <property type="molecule type" value="Genomic_DNA"/>
</dbReference>
<protein>
    <submittedName>
        <fullName evidence="1">Uncharacterized protein</fullName>
    </submittedName>
</protein>
<dbReference type="PANTHER" id="PTHR31676:SF193">
    <property type="entry name" value="DUF538 FAMILY PROTEIN"/>
    <property type="match status" value="1"/>
</dbReference>
<dbReference type="OrthoDB" id="1885001at2759"/>
<evidence type="ECO:0000313" key="1">
    <source>
        <dbReference type="EMBL" id="KAJ4831675.1"/>
    </source>
</evidence>
<keyword evidence="2" id="KW-1185">Reference proteome</keyword>
<dbReference type="InterPro" id="IPR007493">
    <property type="entry name" value="DUF538"/>
</dbReference>
<dbReference type="InterPro" id="IPR036758">
    <property type="entry name" value="At5g01610-like"/>
</dbReference>
<dbReference type="Pfam" id="PF04398">
    <property type="entry name" value="DUF538"/>
    <property type="match status" value="1"/>
</dbReference>
<dbReference type="SUPFAM" id="SSF141562">
    <property type="entry name" value="At5g01610-like"/>
    <property type="match status" value="1"/>
</dbReference>
<proteinExistence type="predicted"/>
<reference evidence="1" key="2">
    <citation type="journal article" date="2023" name="Plants (Basel)">
        <title>Annotation of the Turnera subulata (Passifloraceae) Draft Genome Reveals the S-Locus Evolved after the Divergence of Turneroideae from Passifloroideae in a Stepwise Manner.</title>
        <authorList>
            <person name="Henning P.M."/>
            <person name="Roalson E.H."/>
            <person name="Mir W."/>
            <person name="McCubbin A.G."/>
            <person name="Shore J.S."/>
        </authorList>
    </citation>
    <scope>NUCLEOTIDE SEQUENCE</scope>
    <source>
        <strain evidence="1">F60SS</strain>
    </source>
</reference>
<organism evidence="1 2">
    <name type="scientific">Turnera subulata</name>
    <dbReference type="NCBI Taxonomy" id="218843"/>
    <lineage>
        <taxon>Eukaryota</taxon>
        <taxon>Viridiplantae</taxon>
        <taxon>Streptophyta</taxon>
        <taxon>Embryophyta</taxon>
        <taxon>Tracheophyta</taxon>
        <taxon>Spermatophyta</taxon>
        <taxon>Magnoliopsida</taxon>
        <taxon>eudicotyledons</taxon>
        <taxon>Gunneridae</taxon>
        <taxon>Pentapetalae</taxon>
        <taxon>rosids</taxon>
        <taxon>fabids</taxon>
        <taxon>Malpighiales</taxon>
        <taxon>Passifloraceae</taxon>
        <taxon>Turnera</taxon>
    </lineage>
</organism>
<accession>A0A9Q0J8L5</accession>
<dbReference type="Gene3D" id="2.30.240.10">
    <property type="entry name" value="At5g01610-like"/>
    <property type="match status" value="1"/>
</dbReference>
<name>A0A9Q0J8L5_9ROSI</name>
<dbReference type="AlphaFoldDB" id="A0A9Q0J8L5"/>
<dbReference type="PANTHER" id="PTHR31676">
    <property type="entry name" value="T31J12.3 PROTEIN-RELATED"/>
    <property type="match status" value="1"/>
</dbReference>
<comment type="caution">
    <text evidence="1">The sequence shown here is derived from an EMBL/GenBank/DDBJ whole genome shotgun (WGS) entry which is preliminary data.</text>
</comment>
<sequence length="128" mass="14708">MCEDICRQKCRELMVSHSLPDGLFPLDILELGYNPSSGFIWLKLKEPQQHKFQLIKRTVYYDIEITGFLEKGRLRDITGVKGKEIIWCRLSDVRLSASSGLGMDFPIQAFQLTEEEAKGLDTKKKTIN</sequence>
<evidence type="ECO:0000313" key="2">
    <source>
        <dbReference type="Proteomes" id="UP001141552"/>
    </source>
</evidence>